<name>A0ACB6FHC8_9PLEO</name>
<organism evidence="1 2">
    <name type="scientific">Alternaria gaisen</name>
    <dbReference type="NCBI Taxonomy" id="167740"/>
    <lineage>
        <taxon>Eukaryota</taxon>
        <taxon>Fungi</taxon>
        <taxon>Dikarya</taxon>
        <taxon>Ascomycota</taxon>
        <taxon>Pezizomycotina</taxon>
        <taxon>Dothideomycetes</taxon>
        <taxon>Pleosporomycetidae</taxon>
        <taxon>Pleosporales</taxon>
        <taxon>Pleosporineae</taxon>
        <taxon>Pleosporaceae</taxon>
        <taxon>Alternaria</taxon>
        <taxon>Alternaria sect. Alternaria</taxon>
    </lineage>
</organism>
<evidence type="ECO:0000313" key="1">
    <source>
        <dbReference type="EMBL" id="KAB2103733.1"/>
    </source>
</evidence>
<dbReference type="EMBL" id="PDWZ02000008">
    <property type="protein sequence ID" value="KAB2103733.1"/>
    <property type="molecule type" value="Genomic_DNA"/>
</dbReference>
<proteinExistence type="predicted"/>
<reference evidence="1 2" key="1">
    <citation type="journal article" date="2019" name="bioRxiv">
        <title>Genomics, evolutionary history and diagnostics of the Alternaria alternata species group including apple and Asian pear pathotypes.</title>
        <authorList>
            <person name="Armitage A.D."/>
            <person name="Cockerton H.M."/>
            <person name="Sreenivasaprasad S."/>
            <person name="Woodhall J.W."/>
            <person name="Lane C.R."/>
            <person name="Harrison R.J."/>
            <person name="Clarkson J.P."/>
        </authorList>
    </citation>
    <scope>NUCLEOTIDE SEQUENCE [LARGE SCALE GENOMIC DNA]</scope>
    <source>
        <strain evidence="1 2">FERA 650</strain>
    </source>
</reference>
<protein>
    <submittedName>
        <fullName evidence="1">Uncharacterized protein</fullName>
    </submittedName>
</protein>
<keyword evidence="2" id="KW-1185">Reference proteome</keyword>
<gene>
    <name evidence="1" type="ORF">AG0111_0g8298</name>
</gene>
<sequence>MSSRTGIYKTVVSRIWQRGASLQLNAGEVSRGRIGYALCRQKQGGQTVLADDNTFPGPNFVEEEEEEMDMYSSNNSDLKEMNDNLVYTLGRTIHDPEGPPYAKNVASLSETDRMLTTEGLLEGHDEPMVVDKRKAEEDLEDEIDDTNIVAENKSADNKAKVMVRRG</sequence>
<comment type="caution">
    <text evidence="1">The sequence shown here is derived from an EMBL/GenBank/DDBJ whole genome shotgun (WGS) entry which is preliminary data.</text>
</comment>
<dbReference type="Proteomes" id="UP000293547">
    <property type="component" value="Unassembled WGS sequence"/>
</dbReference>
<evidence type="ECO:0000313" key="2">
    <source>
        <dbReference type="Proteomes" id="UP000293547"/>
    </source>
</evidence>
<accession>A0ACB6FHC8</accession>